<protein>
    <submittedName>
        <fullName evidence="1">Phosphoglycolate phosphatase</fullName>
    </submittedName>
</protein>
<dbReference type="EMBL" id="FUXZ01000007">
    <property type="protein sequence ID" value="SKA66547.1"/>
    <property type="molecule type" value="Genomic_DNA"/>
</dbReference>
<dbReference type="Gene3D" id="1.10.150.240">
    <property type="entry name" value="Putative phosphatase, domain 2"/>
    <property type="match status" value="1"/>
</dbReference>
<dbReference type="InterPro" id="IPR023198">
    <property type="entry name" value="PGP-like_dom2"/>
</dbReference>
<dbReference type="SUPFAM" id="SSF56784">
    <property type="entry name" value="HAD-like"/>
    <property type="match status" value="1"/>
</dbReference>
<dbReference type="InterPro" id="IPR036412">
    <property type="entry name" value="HAD-like_sf"/>
</dbReference>
<dbReference type="Gene3D" id="3.40.50.1000">
    <property type="entry name" value="HAD superfamily/HAD-like"/>
    <property type="match status" value="1"/>
</dbReference>
<dbReference type="PANTHER" id="PTHR43434">
    <property type="entry name" value="PHOSPHOGLYCOLATE PHOSPHATASE"/>
    <property type="match status" value="1"/>
</dbReference>
<dbReference type="STRING" id="39495.SAMN02745111_01335"/>
<gene>
    <name evidence="1" type="ORF">SAMN02745111_01335</name>
</gene>
<evidence type="ECO:0000313" key="2">
    <source>
        <dbReference type="Proteomes" id="UP000190814"/>
    </source>
</evidence>
<reference evidence="1 2" key="1">
    <citation type="submission" date="2017-02" db="EMBL/GenBank/DDBJ databases">
        <authorList>
            <person name="Peterson S.W."/>
        </authorList>
    </citation>
    <scope>NUCLEOTIDE SEQUENCE [LARGE SCALE GENOMIC DNA]</scope>
    <source>
        <strain evidence="1 2">ATCC 35992</strain>
    </source>
</reference>
<dbReference type="GO" id="GO:0006281">
    <property type="term" value="P:DNA repair"/>
    <property type="evidence" value="ECO:0007669"/>
    <property type="project" value="TreeGrafter"/>
</dbReference>
<evidence type="ECO:0000313" key="1">
    <source>
        <dbReference type="EMBL" id="SKA66547.1"/>
    </source>
</evidence>
<dbReference type="Pfam" id="PF13419">
    <property type="entry name" value="HAD_2"/>
    <property type="match status" value="1"/>
</dbReference>
<dbReference type="InterPro" id="IPR041492">
    <property type="entry name" value="HAD_2"/>
</dbReference>
<name>A0A1T4VNN4_9FIRM</name>
<dbReference type="RefSeq" id="WP_078766204.1">
    <property type="nucleotide sequence ID" value="NZ_FUXZ01000007.1"/>
</dbReference>
<keyword evidence="2" id="KW-1185">Reference proteome</keyword>
<dbReference type="PANTHER" id="PTHR43434:SF1">
    <property type="entry name" value="PHOSPHOGLYCOLATE PHOSPHATASE"/>
    <property type="match status" value="1"/>
</dbReference>
<proteinExistence type="predicted"/>
<sequence length="209" mass="24040">MNLIFDIDGTLWDTTKVVADAWQRAVDEIGTVTTKLTPERLKKEFGKPMDVIAKNVFPEIEDEEDRNKLIELCYKYEEEFLDGLSDESVEDILFDQVRYTLTKLKEEHDLYIVSNCQKGYIELFLKKSKLGHLFNDYLCFGDTNAPKGITIKQLMMNNHLLEKHTLYVGDTIGDFEATLLAGIKFVFCKYGFGQVPNAEYQIDGISELL</sequence>
<accession>A0A1T4VNN4</accession>
<dbReference type="OrthoDB" id="9788129at2"/>
<dbReference type="InterPro" id="IPR050155">
    <property type="entry name" value="HAD-like_hydrolase_sf"/>
</dbReference>
<dbReference type="AlphaFoldDB" id="A0A1T4VNN4"/>
<dbReference type="GO" id="GO:0008967">
    <property type="term" value="F:phosphoglycolate phosphatase activity"/>
    <property type="evidence" value="ECO:0007669"/>
    <property type="project" value="TreeGrafter"/>
</dbReference>
<dbReference type="InterPro" id="IPR023214">
    <property type="entry name" value="HAD_sf"/>
</dbReference>
<organism evidence="1 2">
    <name type="scientific">Eubacterium uniforme</name>
    <dbReference type="NCBI Taxonomy" id="39495"/>
    <lineage>
        <taxon>Bacteria</taxon>
        <taxon>Bacillati</taxon>
        <taxon>Bacillota</taxon>
        <taxon>Clostridia</taxon>
        <taxon>Eubacteriales</taxon>
        <taxon>Eubacteriaceae</taxon>
        <taxon>Eubacterium</taxon>
    </lineage>
</organism>
<dbReference type="Proteomes" id="UP000190814">
    <property type="component" value="Unassembled WGS sequence"/>
</dbReference>